<sequence>MLSGSLALFDRALKTEASGLRGHLLRLGFAGFIEVALLIAAATSLSLGAPGLAFFENICWLNVVFISLAAVSLFATAVTEEKEEGTLGLLRMANVGRAALMLGKSTSRLVAALLLLGVQMPFVLLAITLGGVLIGQITAAFVCLAAYLILVANLGLLWSVLCRRSATAAFWTGASLVVYFALPPVVGFLGQVLVQITGPVGWAVAIKENGADRAAEFGVPHRLNEIFQTGFAEGVWCPQVGFCLAAGLACFAAAWICFERFADADRAAAPDRGLAGRASSKNPSDRSRPRKRPIAWKEYRFLVGGGRGLALRFVGLLTVLGVIIGYMIYEEGVSRIQPRDWGNVLGIWAMGCVAAMAADSLFLATRILNEELKWNTLGNLLLLPKSTSSLVLGKIEGAVFALIPALVCGLAGLGGFVLLGHPSAIDEVMRGIVSPITWAFVAGWLLYLTIVAYLSTVVRYGATVLGVIVYCVGGYALSPVFLVAAAVGGVTDSGEVAAVPIAAVLAALTVGGVVLCIKRFESLGER</sequence>
<feature type="transmembrane region" description="Helical" evidence="1">
    <location>
        <begin position="109"/>
        <end position="133"/>
    </location>
</feature>
<protein>
    <recommendedName>
        <fullName evidence="4">ABC-2 type transport system permease protein</fullName>
    </recommendedName>
</protein>
<feature type="transmembrane region" description="Helical" evidence="1">
    <location>
        <begin position="467"/>
        <end position="490"/>
    </location>
</feature>
<dbReference type="Proteomes" id="UP000609651">
    <property type="component" value="Unassembled WGS sequence"/>
</dbReference>
<feature type="transmembrane region" description="Helical" evidence="1">
    <location>
        <begin position="168"/>
        <end position="189"/>
    </location>
</feature>
<feature type="transmembrane region" description="Helical" evidence="1">
    <location>
        <begin position="24"/>
        <end position="47"/>
    </location>
</feature>
<keyword evidence="1" id="KW-0472">Membrane</keyword>
<dbReference type="PANTHER" id="PTHR43471">
    <property type="entry name" value="ABC TRANSPORTER PERMEASE"/>
    <property type="match status" value="1"/>
</dbReference>
<feature type="transmembrane region" description="Helical" evidence="1">
    <location>
        <begin position="239"/>
        <end position="258"/>
    </location>
</feature>
<feature type="transmembrane region" description="Helical" evidence="1">
    <location>
        <begin position="496"/>
        <end position="517"/>
    </location>
</feature>
<feature type="transmembrane region" description="Helical" evidence="1">
    <location>
        <begin position="398"/>
        <end position="420"/>
    </location>
</feature>
<keyword evidence="1" id="KW-1133">Transmembrane helix</keyword>
<gene>
    <name evidence="2" type="ORF">LzC2_16980</name>
</gene>
<keyword evidence="1" id="KW-0812">Transmembrane</keyword>
<name>A0ABX1VDX9_9PLAN</name>
<evidence type="ECO:0000256" key="1">
    <source>
        <dbReference type="SAM" id="Phobius"/>
    </source>
</evidence>
<dbReference type="RefSeq" id="WP_171185829.1">
    <property type="nucleotide sequence ID" value="NZ_WTPX01000043.1"/>
</dbReference>
<feature type="transmembrane region" description="Helical" evidence="1">
    <location>
        <begin position="139"/>
        <end position="161"/>
    </location>
</feature>
<comment type="caution">
    <text evidence="2">The sequence shown here is derived from an EMBL/GenBank/DDBJ whole genome shotgun (WGS) entry which is preliminary data.</text>
</comment>
<evidence type="ECO:0008006" key="4">
    <source>
        <dbReference type="Google" id="ProtNLM"/>
    </source>
</evidence>
<organism evidence="2 3">
    <name type="scientific">Alienimonas chondri</name>
    <dbReference type="NCBI Taxonomy" id="2681879"/>
    <lineage>
        <taxon>Bacteria</taxon>
        <taxon>Pseudomonadati</taxon>
        <taxon>Planctomycetota</taxon>
        <taxon>Planctomycetia</taxon>
        <taxon>Planctomycetales</taxon>
        <taxon>Planctomycetaceae</taxon>
        <taxon>Alienimonas</taxon>
    </lineage>
</organism>
<dbReference type="EMBL" id="WTPX01000043">
    <property type="protein sequence ID" value="NNJ25626.1"/>
    <property type="molecule type" value="Genomic_DNA"/>
</dbReference>
<feature type="transmembrane region" description="Helical" evidence="1">
    <location>
        <begin position="432"/>
        <end position="455"/>
    </location>
</feature>
<accession>A0ABX1VDX9</accession>
<proteinExistence type="predicted"/>
<feature type="transmembrane region" description="Helical" evidence="1">
    <location>
        <begin position="59"/>
        <end position="79"/>
    </location>
</feature>
<evidence type="ECO:0000313" key="2">
    <source>
        <dbReference type="EMBL" id="NNJ25626.1"/>
    </source>
</evidence>
<feature type="transmembrane region" description="Helical" evidence="1">
    <location>
        <begin position="309"/>
        <end position="329"/>
    </location>
</feature>
<keyword evidence="3" id="KW-1185">Reference proteome</keyword>
<evidence type="ECO:0000313" key="3">
    <source>
        <dbReference type="Proteomes" id="UP000609651"/>
    </source>
</evidence>
<reference evidence="2 3" key="1">
    <citation type="journal article" date="2020" name="Syst. Appl. Microbiol.">
        <title>Alienimonas chondri sp. nov., a novel planctomycete isolated from the biofilm of the red alga Chondrus crispus.</title>
        <authorList>
            <person name="Vitorino I."/>
            <person name="Albuquerque L."/>
            <person name="Wiegand S."/>
            <person name="Kallscheuer N."/>
            <person name="da Costa M.S."/>
            <person name="Lobo-da-Cunha A."/>
            <person name="Jogler C."/>
            <person name="Lage O.M."/>
        </authorList>
    </citation>
    <scope>NUCLEOTIDE SEQUENCE [LARGE SCALE GENOMIC DNA]</scope>
    <source>
        <strain evidence="2 3">LzC2</strain>
    </source>
</reference>
<feature type="transmembrane region" description="Helical" evidence="1">
    <location>
        <begin position="341"/>
        <end position="364"/>
    </location>
</feature>